<gene>
    <name evidence="2" type="ORF">AAEO56_07510</name>
</gene>
<comment type="caution">
    <text evidence="2">The sequence shown here is derived from an EMBL/GenBank/DDBJ whole genome shotgun (WGS) entry which is preliminary data.</text>
</comment>
<evidence type="ECO:0000313" key="2">
    <source>
        <dbReference type="EMBL" id="MEL1244100.1"/>
    </source>
</evidence>
<feature type="chain" id="PRO_5045137965" evidence="1">
    <location>
        <begin position="23"/>
        <end position="1142"/>
    </location>
</feature>
<feature type="signal peptide" evidence="1">
    <location>
        <begin position="1"/>
        <end position="22"/>
    </location>
</feature>
<organism evidence="2 3">
    <name type="scientific">Flavobacterium arundinis</name>
    <dbReference type="NCBI Taxonomy" id="3139143"/>
    <lineage>
        <taxon>Bacteria</taxon>
        <taxon>Pseudomonadati</taxon>
        <taxon>Bacteroidota</taxon>
        <taxon>Flavobacteriia</taxon>
        <taxon>Flavobacteriales</taxon>
        <taxon>Flavobacteriaceae</taxon>
        <taxon>Flavobacterium</taxon>
    </lineage>
</organism>
<proteinExistence type="predicted"/>
<keyword evidence="3" id="KW-1185">Reference proteome</keyword>
<dbReference type="InterPro" id="IPR026341">
    <property type="entry name" value="T9SS_type_B"/>
</dbReference>
<accession>A0ABU9HVB4</accession>
<dbReference type="Proteomes" id="UP001464555">
    <property type="component" value="Unassembled WGS sequence"/>
</dbReference>
<sequence>MKSTFRRWLLALILLPFVHLNAQTDCPDAIIVCGNATYSGLNATGVGTQELNIQNACSSQEHNSLWLKILIKDGGTLGFILTPENDNLVVDFDFWVYGPNVTCGNLGTAIRCSTTNPGAAGLTSNITGMNGTETDVSEGPNGDGNAWINWIEVNDDEIYYLIIDRPHGEANFSMQWTGTATFHEIPVFYNPDAIPLEIVQCDGDGVNDNSTAFDLTVFEEMFIGSQTDVAITYYLDSNGMLTGENPLGNPSAYANVSSPQTIYMRMTNPVTGCFDTETLTIKLDHDLPAGEPVALSLCDTAGNGFREFNLAQNNTLISNGNANTSVTYYASEANAQNKVSPLPALYQNATAYTTQTIWARVEATSGCFRYGITSFTISMLPVPEMLRTDDFLPNVPLTIIKCDDDNVDDNATAFDLTVFEEMLKGAQPDVALTYHIQNSDAETGNNPLENPENYNNVANPQTIYLRMTNSVTGCFERETLTISIDHSLPVGTPETLLLCDTDGDGFGEFDLTQNDEPVINGMPNTAVTYFASEQDAENKNNPLPGSYQNENPDVAQTIWARLDTTSGCIRHGITPFTINIYPVPEMLRNEDLPPGTPLEIVECDDDGNDDGFTAFNLRVFEDMLIGTQNGVALTYYLDYNNALNGVQPVDNPQAFVNTSSPQTVYARMTYTATGCFVTENLTIRTDVDMPTGIPAALALCDDANNGVREFDLTQNDDAISNGDENTVVTYYATKEDAENETNPLPGLYQNEAPYTAQTIWARLEGNDGCFRYGITSFTISVYRLPEMMRNNEFPVGTPLQTTQCDSDDANDISTTFDLTVFEDMLEGSQANITFTYYRTADDMLTGANPIGTPQNYRNTSNPQTVYIRMTNSVTGCYTNETLTIVIDTMITTGTPDNLFKCDNGTGLAVFDLSQNNALIKDGRPGSVVNYYASEEDAESQQNPLPYFYRNQQPYASETVWARLSGTDGCYRYGIAPFSINILPVPEINYAVDVKDFTQNSNRITLSMTEASITDYEFSINGGDFSVEPFFDGLEPGVYKIRIRSKDGCSDTETLVPVLNYPKFFTPNGDGINEVWNVFFIYFFPDATVNIFDRYGKLIKSYLGKEMGWDGTYNGYRLPSTDYWFEVVFTSGRKIKGHFSMIR</sequence>
<evidence type="ECO:0000256" key="1">
    <source>
        <dbReference type="SAM" id="SignalP"/>
    </source>
</evidence>
<dbReference type="Pfam" id="PF13585">
    <property type="entry name" value="CHU_C"/>
    <property type="match status" value="1"/>
</dbReference>
<dbReference type="NCBIfam" id="TIGR04131">
    <property type="entry name" value="Bac_Flav_CTERM"/>
    <property type="match status" value="1"/>
</dbReference>
<dbReference type="RefSeq" id="WP_341696411.1">
    <property type="nucleotide sequence ID" value="NZ_JBBYHR010000003.1"/>
</dbReference>
<protein>
    <submittedName>
        <fullName evidence="2">T9SS type B sorting domain-containing protein</fullName>
    </submittedName>
</protein>
<dbReference type="EMBL" id="JBBYHR010000003">
    <property type="protein sequence ID" value="MEL1244100.1"/>
    <property type="molecule type" value="Genomic_DNA"/>
</dbReference>
<keyword evidence="1" id="KW-0732">Signal</keyword>
<reference evidence="2 3" key="1">
    <citation type="submission" date="2024-04" db="EMBL/GenBank/DDBJ databases">
        <title>Flavobacterium sp. DGU11 16S ribosomal RNA gene Genome sequencing and assembly.</title>
        <authorList>
            <person name="Park S."/>
        </authorList>
    </citation>
    <scope>NUCLEOTIDE SEQUENCE [LARGE SCALE GENOMIC DNA]</scope>
    <source>
        <strain evidence="2 3">DGU11</strain>
    </source>
</reference>
<name>A0ABU9HVB4_9FLAO</name>
<evidence type="ECO:0000313" key="3">
    <source>
        <dbReference type="Proteomes" id="UP001464555"/>
    </source>
</evidence>